<evidence type="ECO:0000256" key="5">
    <source>
        <dbReference type="ARBA" id="ARBA00022840"/>
    </source>
</evidence>
<dbReference type="EMBL" id="QNRK01000006">
    <property type="protein sequence ID" value="RBP16135.1"/>
    <property type="molecule type" value="Genomic_DNA"/>
</dbReference>
<evidence type="ECO:0000313" key="10">
    <source>
        <dbReference type="EMBL" id="RBP16135.1"/>
    </source>
</evidence>
<evidence type="ECO:0000256" key="4">
    <source>
        <dbReference type="ARBA" id="ARBA00022741"/>
    </source>
</evidence>
<dbReference type="SUPFAM" id="SSF109604">
    <property type="entry name" value="HD-domain/PDEase-like"/>
    <property type="match status" value="1"/>
</dbReference>
<gene>
    <name evidence="9" type="primary">glyS</name>
    <name evidence="10" type="ORF">DFR50_10697</name>
</gene>
<dbReference type="EC" id="6.1.1.14" evidence="9"/>
<comment type="catalytic activity">
    <reaction evidence="8 9">
        <text>tRNA(Gly) + glycine + ATP = glycyl-tRNA(Gly) + AMP + diphosphate</text>
        <dbReference type="Rhea" id="RHEA:16013"/>
        <dbReference type="Rhea" id="RHEA-COMP:9664"/>
        <dbReference type="Rhea" id="RHEA-COMP:9683"/>
        <dbReference type="ChEBI" id="CHEBI:30616"/>
        <dbReference type="ChEBI" id="CHEBI:33019"/>
        <dbReference type="ChEBI" id="CHEBI:57305"/>
        <dbReference type="ChEBI" id="CHEBI:78442"/>
        <dbReference type="ChEBI" id="CHEBI:78522"/>
        <dbReference type="ChEBI" id="CHEBI:456215"/>
        <dbReference type="EC" id="6.1.1.14"/>
    </reaction>
</comment>
<evidence type="ECO:0000256" key="8">
    <source>
        <dbReference type="ARBA" id="ARBA00047937"/>
    </source>
</evidence>
<dbReference type="GO" id="GO:0005829">
    <property type="term" value="C:cytosol"/>
    <property type="evidence" value="ECO:0007669"/>
    <property type="project" value="TreeGrafter"/>
</dbReference>
<comment type="subunit">
    <text evidence="2 9">Tetramer of two alpha and two beta subunits.</text>
</comment>
<dbReference type="InterPro" id="IPR015944">
    <property type="entry name" value="Gly-tRNA-synth_bsu"/>
</dbReference>
<evidence type="ECO:0000256" key="9">
    <source>
        <dbReference type="HAMAP-Rule" id="MF_00255"/>
    </source>
</evidence>
<keyword evidence="5 9" id="KW-0067">ATP-binding</keyword>
<keyword evidence="4 9" id="KW-0547">Nucleotide-binding</keyword>
<comment type="subcellular location">
    <subcellularLocation>
        <location evidence="9">Cytoplasm</location>
    </subcellularLocation>
</comment>
<dbReference type="GO" id="GO:0006426">
    <property type="term" value="P:glycyl-tRNA aminoacylation"/>
    <property type="evidence" value="ECO:0007669"/>
    <property type="project" value="UniProtKB-UniRule"/>
</dbReference>
<keyword evidence="3 9" id="KW-0436">Ligase</keyword>
<dbReference type="RefSeq" id="WP_113888463.1">
    <property type="nucleotide sequence ID" value="NZ_QNRK01000006.1"/>
</dbReference>
<comment type="caution">
    <text evidence="10">The sequence shown here is derived from an EMBL/GenBank/DDBJ whole genome shotgun (WGS) entry which is preliminary data.</text>
</comment>
<dbReference type="PRINTS" id="PR01045">
    <property type="entry name" value="TRNASYNTHGB"/>
</dbReference>
<evidence type="ECO:0000256" key="2">
    <source>
        <dbReference type="ARBA" id="ARBA00011209"/>
    </source>
</evidence>
<evidence type="ECO:0000256" key="7">
    <source>
        <dbReference type="ARBA" id="ARBA00023146"/>
    </source>
</evidence>
<evidence type="ECO:0000313" key="11">
    <source>
        <dbReference type="Proteomes" id="UP000253529"/>
    </source>
</evidence>
<dbReference type="PROSITE" id="PS50861">
    <property type="entry name" value="AA_TRNA_LIGASE_II_GLYAB"/>
    <property type="match status" value="1"/>
</dbReference>
<name>A0A366FQY4_9HYPH</name>
<dbReference type="InterPro" id="IPR006194">
    <property type="entry name" value="Gly-tRNA-synth_heterodimer"/>
</dbReference>
<sequence>MPDLLLELFSEEIPARMQRQAADDLKRLITNALVERSLTYEGAQAFVTPRRLALHVVGLPGAQPTLREERKGPRVGAPDAAIQGFLKSAGLSRIEDATIENDPKKGAFYVAVIEKPGRSTAEAVAEIVPAVVRAFPWPKSMRWGKASTRPDALRWVRPLRGILCTLGAQHDAAEVVPFAVDGIESGEFTWGHRFMAPAPIAVRRYDDYVDALQKGKVVLDADRRKAIIAADARNLAFAQGLELIEDEALLEEVAGLVEWPVVLMGQFEEEFLDIPPEVIRATIRANQKCFVLKRADGTLANRFLLVANLVASDGGAAIAAGNARVVRARLSDARHFWLTDLHDLPDYKDKAERPLDQRLAKLEALGIVFHEKLGTQAERIERIEALARELAPRVGADIELAARAARLAKADLVTEMVGEFPELQGLMGRYYATRQGEEASVADAIEEHYKPQGPGDRFPTSPVSIAVALADKLDTLGSFWAIDEKPTGSKDPYALRRAALGVIRIVLENGLRLPLAGPLTAAVWGALLDVEFAREDEAGAVVQSLGKRGFPKGPELDEIVGAVSRAARRAEPPNDAKLAAVTRSLVDFFADRLKVYLRDKGARHDLIDAVYALPGQDDLLMVVWRVEALGRLLETEDGQNLLAGYRRAANILRAEERRDGVGAFAGPHDPAKLVLPAERDLADTLAAAGAAARERVGREDFEGAMRALASLRAPVDAFFLDVTVNAEDSGLRLNRLRLLGELRDAVHAVADFSRVAG</sequence>
<evidence type="ECO:0000256" key="3">
    <source>
        <dbReference type="ARBA" id="ARBA00022598"/>
    </source>
</evidence>
<dbReference type="GO" id="GO:0004820">
    <property type="term" value="F:glycine-tRNA ligase activity"/>
    <property type="evidence" value="ECO:0007669"/>
    <property type="project" value="UniProtKB-UniRule"/>
</dbReference>
<dbReference type="HAMAP" id="MF_00255">
    <property type="entry name" value="Gly_tRNA_synth_beta"/>
    <property type="match status" value="1"/>
</dbReference>
<keyword evidence="9" id="KW-0963">Cytoplasm</keyword>
<evidence type="ECO:0000256" key="6">
    <source>
        <dbReference type="ARBA" id="ARBA00022917"/>
    </source>
</evidence>
<keyword evidence="11" id="KW-1185">Reference proteome</keyword>
<dbReference type="OrthoDB" id="9775440at2"/>
<dbReference type="NCBIfam" id="TIGR00211">
    <property type="entry name" value="glyS"/>
    <property type="match status" value="1"/>
</dbReference>
<keyword evidence="7 9" id="KW-0030">Aminoacyl-tRNA synthetase</keyword>
<proteinExistence type="inferred from homology"/>
<dbReference type="PANTHER" id="PTHR30075:SF2">
    <property type="entry name" value="GLYCINE--TRNA LIGASE, CHLOROPLASTIC_MITOCHONDRIAL 2"/>
    <property type="match status" value="1"/>
</dbReference>
<dbReference type="PANTHER" id="PTHR30075">
    <property type="entry name" value="GLYCYL-TRNA SYNTHETASE"/>
    <property type="match status" value="1"/>
</dbReference>
<comment type="similarity">
    <text evidence="1 9">Belongs to the class-II aminoacyl-tRNA synthetase family.</text>
</comment>
<dbReference type="AlphaFoldDB" id="A0A366FQY4"/>
<protein>
    <recommendedName>
        <fullName evidence="9">Glycine--tRNA ligase beta subunit</fullName>
        <ecNumber evidence="9">6.1.1.14</ecNumber>
    </recommendedName>
    <alternativeName>
        <fullName evidence="9">Glycyl-tRNA synthetase beta subunit</fullName>
        <shortName evidence="9">GlyRS</shortName>
    </alternativeName>
</protein>
<dbReference type="GO" id="GO:0005524">
    <property type="term" value="F:ATP binding"/>
    <property type="evidence" value="ECO:0007669"/>
    <property type="project" value="UniProtKB-UniRule"/>
</dbReference>
<dbReference type="Pfam" id="PF02092">
    <property type="entry name" value="tRNA_synt_2f"/>
    <property type="match status" value="1"/>
</dbReference>
<reference evidence="10 11" key="1">
    <citation type="submission" date="2018-06" db="EMBL/GenBank/DDBJ databases">
        <title>Genomic Encyclopedia of Type Strains, Phase IV (KMG-IV): sequencing the most valuable type-strain genomes for metagenomic binning, comparative biology and taxonomic classification.</title>
        <authorList>
            <person name="Goeker M."/>
        </authorList>
    </citation>
    <scope>NUCLEOTIDE SEQUENCE [LARGE SCALE GENOMIC DNA]</scope>
    <source>
        <strain evidence="10 11">DSM 24875</strain>
    </source>
</reference>
<evidence type="ECO:0000256" key="1">
    <source>
        <dbReference type="ARBA" id="ARBA00008226"/>
    </source>
</evidence>
<keyword evidence="6 9" id="KW-0648">Protein biosynthesis</keyword>
<dbReference type="Proteomes" id="UP000253529">
    <property type="component" value="Unassembled WGS sequence"/>
</dbReference>
<organism evidence="10 11">
    <name type="scientific">Roseiarcus fermentans</name>
    <dbReference type="NCBI Taxonomy" id="1473586"/>
    <lineage>
        <taxon>Bacteria</taxon>
        <taxon>Pseudomonadati</taxon>
        <taxon>Pseudomonadota</taxon>
        <taxon>Alphaproteobacteria</taxon>
        <taxon>Hyphomicrobiales</taxon>
        <taxon>Roseiarcaceae</taxon>
        <taxon>Roseiarcus</taxon>
    </lineage>
</organism>
<accession>A0A366FQY4</accession>